<dbReference type="GO" id="GO:0030288">
    <property type="term" value="C:outer membrane-bounded periplasmic space"/>
    <property type="evidence" value="ECO:0007669"/>
    <property type="project" value="TreeGrafter"/>
</dbReference>
<feature type="compositionally biased region" description="Low complexity" evidence="4">
    <location>
        <begin position="8"/>
        <end position="23"/>
    </location>
</feature>
<evidence type="ECO:0000256" key="4">
    <source>
        <dbReference type="SAM" id="MobiDB-lite"/>
    </source>
</evidence>
<dbReference type="eggNOG" id="COG1934">
    <property type="taxonomic scope" value="Bacteria"/>
</dbReference>
<feature type="region of interest" description="Disordered" evidence="4">
    <location>
        <begin position="1"/>
        <end position="23"/>
    </location>
</feature>
<evidence type="ECO:0000313" key="7">
    <source>
        <dbReference type="Proteomes" id="UP000028702"/>
    </source>
</evidence>
<feature type="region of interest" description="Disordered" evidence="4">
    <location>
        <begin position="60"/>
        <end position="80"/>
    </location>
</feature>
<keyword evidence="1" id="KW-0813">Transport</keyword>
<organism evidence="6 7">
    <name type="scientific">Tepidicaulis marinus</name>
    <dbReference type="NCBI Taxonomy" id="1333998"/>
    <lineage>
        <taxon>Bacteria</taxon>
        <taxon>Pseudomonadati</taxon>
        <taxon>Pseudomonadota</taxon>
        <taxon>Alphaproteobacteria</taxon>
        <taxon>Hyphomicrobiales</taxon>
        <taxon>Parvibaculaceae</taxon>
        <taxon>Tepidicaulis</taxon>
    </lineage>
</organism>
<dbReference type="GO" id="GO:0001530">
    <property type="term" value="F:lipopolysaccharide binding"/>
    <property type="evidence" value="ECO:0007669"/>
    <property type="project" value="InterPro"/>
</dbReference>
<dbReference type="GO" id="GO:0015920">
    <property type="term" value="P:lipopolysaccharide transport"/>
    <property type="evidence" value="ECO:0007669"/>
    <property type="project" value="InterPro"/>
</dbReference>
<evidence type="ECO:0000313" key="6">
    <source>
        <dbReference type="EMBL" id="GAK45369.1"/>
    </source>
</evidence>
<evidence type="ECO:0000259" key="5">
    <source>
        <dbReference type="Pfam" id="PF03968"/>
    </source>
</evidence>
<dbReference type="Proteomes" id="UP000028702">
    <property type="component" value="Unassembled WGS sequence"/>
</dbReference>
<dbReference type="InterPro" id="IPR014340">
    <property type="entry name" value="LptA"/>
</dbReference>
<dbReference type="STRING" id="1333998.M2A_1868"/>
<name>A0A081BBF1_9HYPH</name>
<dbReference type="PANTHER" id="PTHR36504">
    <property type="entry name" value="LIPOPOLYSACCHARIDE EXPORT SYSTEM PROTEIN LPTA"/>
    <property type="match status" value="1"/>
</dbReference>
<reference evidence="6 7" key="1">
    <citation type="submission" date="2014-07" db="EMBL/GenBank/DDBJ databases">
        <title>Tepidicaulis marinum gen. nov., sp. nov., a novel marine bacterium denitrifying nitrate to nitrous oxide strictly under microaerobic conditions.</title>
        <authorList>
            <person name="Takeuchi M."/>
            <person name="Yamagishi T."/>
            <person name="Kamagata Y."/>
            <person name="Oshima K."/>
            <person name="Hattori M."/>
            <person name="Katayama T."/>
            <person name="Hanada S."/>
            <person name="Tamaki H."/>
            <person name="Marumo K."/>
            <person name="Maeda H."/>
            <person name="Nedachi M."/>
            <person name="Iwasaki W."/>
            <person name="Suwa Y."/>
            <person name="Sakata S."/>
        </authorList>
    </citation>
    <scope>NUCLEOTIDE SEQUENCE [LARGE SCALE GENOMIC DNA]</scope>
    <source>
        <strain evidence="6 7">MA2</strain>
    </source>
</reference>
<dbReference type="InterPro" id="IPR005653">
    <property type="entry name" value="OstA-like_N"/>
</dbReference>
<feature type="domain" description="Organic solvent tolerance-like N-terminal" evidence="5">
    <location>
        <begin position="86"/>
        <end position="195"/>
    </location>
</feature>
<proteinExistence type="predicted"/>
<dbReference type="Gene3D" id="2.60.450.10">
    <property type="entry name" value="Lipopolysaccharide (LPS) transport protein A like domain"/>
    <property type="match status" value="1"/>
</dbReference>
<protein>
    <submittedName>
        <fullName evidence="6">Cell envelope biogenesis YhbN</fullName>
    </submittedName>
</protein>
<gene>
    <name evidence="6" type="ORF">M2A_1868</name>
</gene>
<comment type="caution">
    <text evidence="6">The sequence shown here is derived from an EMBL/GenBank/DDBJ whole genome shotgun (WGS) entry which is preliminary data.</text>
</comment>
<dbReference type="InterPro" id="IPR052037">
    <property type="entry name" value="LPS_export_LptA"/>
</dbReference>
<sequence>MGQDSMKKAQGSARAARAGKSGKAAENRLIPAFTMGTAALGLAFSLALALPVPQALAQEGAAQESEAQESGGLLGGFSNNPDAPIEIEADSLEVEQNQKTATFIGSVHAVQDTMQLTSDRLIVTYADKAGGGNEITQINARGNVHILSENDQSADGNWAIYDTAKRVINMGDDVVLRQGPNVIRGKKLFIDLNTGQARVDAGAGTGEEGGSGRVKGLFQPSNP</sequence>
<dbReference type="EMBL" id="BBIO01000008">
    <property type="protein sequence ID" value="GAK45369.1"/>
    <property type="molecule type" value="Genomic_DNA"/>
</dbReference>
<evidence type="ECO:0000256" key="1">
    <source>
        <dbReference type="ARBA" id="ARBA00022448"/>
    </source>
</evidence>
<dbReference type="PANTHER" id="PTHR36504:SF1">
    <property type="entry name" value="LIPOPOLYSACCHARIDE EXPORT SYSTEM PROTEIN LPTA"/>
    <property type="match status" value="1"/>
</dbReference>
<keyword evidence="7" id="KW-1185">Reference proteome</keyword>
<keyword evidence="3" id="KW-0574">Periplasm</keyword>
<dbReference type="GO" id="GO:0009279">
    <property type="term" value="C:cell outer membrane"/>
    <property type="evidence" value="ECO:0007669"/>
    <property type="project" value="TreeGrafter"/>
</dbReference>
<dbReference type="GO" id="GO:0017089">
    <property type="term" value="F:glycolipid transfer activity"/>
    <property type="evidence" value="ECO:0007669"/>
    <property type="project" value="TreeGrafter"/>
</dbReference>
<keyword evidence="2" id="KW-0732">Signal</keyword>
<evidence type="ECO:0000256" key="2">
    <source>
        <dbReference type="ARBA" id="ARBA00022729"/>
    </source>
</evidence>
<dbReference type="NCBIfam" id="TIGR03002">
    <property type="entry name" value="outer_YhbN_LptA"/>
    <property type="match status" value="1"/>
</dbReference>
<dbReference type="AlphaFoldDB" id="A0A081BBF1"/>
<feature type="compositionally biased region" description="Low complexity" evidence="4">
    <location>
        <begin position="60"/>
        <end position="71"/>
    </location>
</feature>
<feature type="region of interest" description="Disordered" evidence="4">
    <location>
        <begin position="201"/>
        <end position="223"/>
    </location>
</feature>
<evidence type="ECO:0000256" key="3">
    <source>
        <dbReference type="ARBA" id="ARBA00022764"/>
    </source>
</evidence>
<accession>A0A081BBF1</accession>
<dbReference type="Pfam" id="PF03968">
    <property type="entry name" value="LptD_N"/>
    <property type="match status" value="1"/>
</dbReference>
<feature type="compositionally biased region" description="Gly residues" evidence="4">
    <location>
        <begin position="203"/>
        <end position="213"/>
    </location>
</feature>